<evidence type="ECO:0000256" key="4">
    <source>
        <dbReference type="ARBA" id="ARBA00035281"/>
    </source>
</evidence>
<evidence type="ECO:0000256" key="5">
    <source>
        <dbReference type="SAM" id="MobiDB-lite"/>
    </source>
</evidence>
<dbReference type="AlphaFoldDB" id="A0A9P3ULL0"/>
<dbReference type="EMBL" id="BRPK01000003">
    <property type="protein sequence ID" value="GLB35755.1"/>
    <property type="molecule type" value="Genomic_DNA"/>
</dbReference>
<dbReference type="PANTHER" id="PTHR15892:SF2">
    <property type="entry name" value="LARGE RIBOSOMAL SUBUNIT PROTEIN UL30M"/>
    <property type="match status" value="1"/>
</dbReference>
<organism evidence="7 8">
    <name type="scientific">Lyophyllum shimeji</name>
    <name type="common">Hon-shimeji</name>
    <name type="synonym">Tricholoma shimeji</name>
    <dbReference type="NCBI Taxonomy" id="47721"/>
    <lineage>
        <taxon>Eukaryota</taxon>
        <taxon>Fungi</taxon>
        <taxon>Dikarya</taxon>
        <taxon>Basidiomycota</taxon>
        <taxon>Agaricomycotina</taxon>
        <taxon>Agaricomycetes</taxon>
        <taxon>Agaricomycetidae</taxon>
        <taxon>Agaricales</taxon>
        <taxon>Tricholomatineae</taxon>
        <taxon>Lyophyllaceae</taxon>
        <taxon>Lyophyllum</taxon>
    </lineage>
</organism>
<name>A0A9P3ULL0_LYOSH</name>
<dbReference type="GO" id="GO:0003735">
    <property type="term" value="F:structural constituent of ribosome"/>
    <property type="evidence" value="ECO:0007669"/>
    <property type="project" value="InterPro"/>
</dbReference>
<dbReference type="InterPro" id="IPR005996">
    <property type="entry name" value="Ribosomal_uL30_bac-type"/>
</dbReference>
<dbReference type="GO" id="GO:0006412">
    <property type="term" value="P:translation"/>
    <property type="evidence" value="ECO:0007669"/>
    <property type="project" value="InterPro"/>
</dbReference>
<dbReference type="Pfam" id="PF00327">
    <property type="entry name" value="Ribosomal_L30"/>
    <property type="match status" value="1"/>
</dbReference>
<evidence type="ECO:0000313" key="8">
    <source>
        <dbReference type="Proteomes" id="UP001063166"/>
    </source>
</evidence>
<dbReference type="PANTHER" id="PTHR15892">
    <property type="entry name" value="MITOCHONDRIAL RIBOSOMAL PROTEIN L30"/>
    <property type="match status" value="1"/>
</dbReference>
<evidence type="ECO:0000313" key="7">
    <source>
        <dbReference type="EMBL" id="GLB35755.1"/>
    </source>
</evidence>
<evidence type="ECO:0000259" key="6">
    <source>
        <dbReference type="Pfam" id="PF00327"/>
    </source>
</evidence>
<dbReference type="GO" id="GO:0005739">
    <property type="term" value="C:mitochondrion"/>
    <property type="evidence" value="ECO:0007669"/>
    <property type="project" value="TreeGrafter"/>
</dbReference>
<proteinExistence type="inferred from homology"/>
<keyword evidence="3" id="KW-0687">Ribonucleoprotein</keyword>
<evidence type="ECO:0000256" key="3">
    <source>
        <dbReference type="ARBA" id="ARBA00023274"/>
    </source>
</evidence>
<sequence>MASILSSRGLLQWRHAVRTITSTPHASTASTASTSAPPPPAPAPTSSEPEPLTHFKITLRRSAISLGDKIKGTLISLGIHRRMQTVYHRHSPEVAGKILRVKELVEVHNVPESQVKTKQQQRLERKATRGYKVLGNRREALMNVGEWKS</sequence>
<dbReference type="Proteomes" id="UP001063166">
    <property type="component" value="Unassembled WGS sequence"/>
</dbReference>
<feature type="domain" description="Large ribosomal subunit protein uL30-like ferredoxin-like fold" evidence="6">
    <location>
        <begin position="55"/>
        <end position="105"/>
    </location>
</feature>
<evidence type="ECO:0000256" key="2">
    <source>
        <dbReference type="ARBA" id="ARBA00022980"/>
    </source>
</evidence>
<dbReference type="OrthoDB" id="509901at2759"/>
<dbReference type="GO" id="GO:0015934">
    <property type="term" value="C:large ribosomal subunit"/>
    <property type="evidence" value="ECO:0007669"/>
    <property type="project" value="InterPro"/>
</dbReference>
<feature type="compositionally biased region" description="Low complexity" evidence="5">
    <location>
        <begin position="22"/>
        <end position="35"/>
    </location>
</feature>
<keyword evidence="8" id="KW-1185">Reference proteome</keyword>
<protein>
    <recommendedName>
        <fullName evidence="4">Large ribosomal subunit protein uL30m</fullName>
    </recommendedName>
</protein>
<gene>
    <name evidence="7" type="ORF">LshimejAT787_0300430</name>
</gene>
<keyword evidence="2 7" id="KW-0689">Ribosomal protein</keyword>
<dbReference type="Gene3D" id="3.30.1390.20">
    <property type="entry name" value="Ribosomal protein L30, ferredoxin-like fold domain"/>
    <property type="match status" value="1"/>
</dbReference>
<feature type="region of interest" description="Disordered" evidence="5">
    <location>
        <begin position="22"/>
        <end position="52"/>
    </location>
</feature>
<evidence type="ECO:0000256" key="1">
    <source>
        <dbReference type="ARBA" id="ARBA00007594"/>
    </source>
</evidence>
<comment type="similarity">
    <text evidence="1">Belongs to the universal ribosomal protein uL30 family.</text>
</comment>
<accession>A0A9P3ULL0</accession>
<comment type="caution">
    <text evidence="7">The sequence shown here is derived from an EMBL/GenBank/DDBJ whole genome shotgun (WGS) entry which is preliminary data.</text>
</comment>
<dbReference type="SUPFAM" id="SSF55129">
    <property type="entry name" value="Ribosomal protein L30p/L7e"/>
    <property type="match status" value="1"/>
</dbReference>
<reference evidence="7" key="1">
    <citation type="submission" date="2022-07" db="EMBL/GenBank/DDBJ databases">
        <title>The genome of Lyophyllum shimeji provides insight into the initial evolution of ectomycorrhizal fungal genome.</title>
        <authorList>
            <person name="Kobayashi Y."/>
            <person name="Shibata T."/>
            <person name="Hirakawa H."/>
            <person name="Shigenobu S."/>
            <person name="Nishiyama T."/>
            <person name="Yamada A."/>
            <person name="Hasebe M."/>
            <person name="Kawaguchi M."/>
        </authorList>
    </citation>
    <scope>NUCLEOTIDE SEQUENCE</scope>
    <source>
        <strain evidence="7">AT787</strain>
    </source>
</reference>
<dbReference type="InterPro" id="IPR016082">
    <property type="entry name" value="Ribosomal_uL30_ferredoxin-like"/>
</dbReference>
<dbReference type="InterPro" id="IPR036919">
    <property type="entry name" value="Ribo_uL30_ferredoxin-like_sf"/>
</dbReference>